<dbReference type="AlphaFoldDB" id="A0A0E0MF93"/>
<evidence type="ECO:0000313" key="2">
    <source>
        <dbReference type="EnsemblPlants" id="OPUNC11G10810.1"/>
    </source>
</evidence>
<dbReference type="EnsemblPlants" id="OPUNC11G10810.1">
    <property type="protein sequence ID" value="OPUNC11G10810.1"/>
    <property type="gene ID" value="OPUNC11G10810"/>
</dbReference>
<protein>
    <submittedName>
        <fullName evidence="2">Uncharacterized protein</fullName>
    </submittedName>
</protein>
<feature type="region of interest" description="Disordered" evidence="1">
    <location>
        <begin position="83"/>
        <end position="112"/>
    </location>
</feature>
<dbReference type="HOGENOM" id="CLU_2149963_0_0_1"/>
<dbReference type="Gramene" id="OPUNC11G10810.1">
    <property type="protein sequence ID" value="OPUNC11G10810.1"/>
    <property type="gene ID" value="OPUNC11G10810"/>
</dbReference>
<reference evidence="2" key="1">
    <citation type="submission" date="2015-04" db="UniProtKB">
        <authorList>
            <consortium name="EnsemblPlants"/>
        </authorList>
    </citation>
    <scope>IDENTIFICATION</scope>
</reference>
<proteinExistence type="predicted"/>
<feature type="compositionally biased region" description="Low complexity" evidence="1">
    <location>
        <begin position="91"/>
        <end position="106"/>
    </location>
</feature>
<sequence length="112" mass="12219">MATKDHKLLWRVVGRRSSGWERDPAWRSPSPSLFPASSHACLLGGTVFASRCSQLPSSTSSVTPRPHRRRHLQCARWGWRDATNRAATSPRTAEPRAVAAEAEAGARDGGNS</sequence>
<keyword evidence="3" id="KW-1185">Reference proteome</keyword>
<evidence type="ECO:0000256" key="1">
    <source>
        <dbReference type="SAM" id="MobiDB-lite"/>
    </source>
</evidence>
<reference evidence="2" key="2">
    <citation type="submission" date="2018-05" db="EMBL/GenBank/DDBJ databases">
        <title>OpunRS2 (Oryza punctata Reference Sequence Version 2).</title>
        <authorList>
            <person name="Zhang J."/>
            <person name="Kudrna D."/>
            <person name="Lee S."/>
            <person name="Talag J."/>
            <person name="Welchert J."/>
            <person name="Wing R.A."/>
        </authorList>
    </citation>
    <scope>NUCLEOTIDE SEQUENCE [LARGE SCALE GENOMIC DNA]</scope>
</reference>
<name>A0A0E0MF93_ORYPU</name>
<organism evidence="2">
    <name type="scientific">Oryza punctata</name>
    <name type="common">Red rice</name>
    <dbReference type="NCBI Taxonomy" id="4537"/>
    <lineage>
        <taxon>Eukaryota</taxon>
        <taxon>Viridiplantae</taxon>
        <taxon>Streptophyta</taxon>
        <taxon>Embryophyta</taxon>
        <taxon>Tracheophyta</taxon>
        <taxon>Spermatophyta</taxon>
        <taxon>Magnoliopsida</taxon>
        <taxon>Liliopsida</taxon>
        <taxon>Poales</taxon>
        <taxon>Poaceae</taxon>
        <taxon>BOP clade</taxon>
        <taxon>Oryzoideae</taxon>
        <taxon>Oryzeae</taxon>
        <taxon>Oryzinae</taxon>
        <taxon>Oryza</taxon>
    </lineage>
</organism>
<evidence type="ECO:0000313" key="3">
    <source>
        <dbReference type="Proteomes" id="UP000026962"/>
    </source>
</evidence>
<dbReference type="Proteomes" id="UP000026962">
    <property type="component" value="Chromosome 11"/>
</dbReference>
<accession>A0A0E0MF93</accession>